<evidence type="ECO:0000256" key="1">
    <source>
        <dbReference type="SAM" id="MobiDB-lite"/>
    </source>
</evidence>
<dbReference type="InParanoid" id="C8V3H1"/>
<dbReference type="InterPro" id="IPR012340">
    <property type="entry name" value="NA-bd_OB-fold"/>
</dbReference>
<protein>
    <submittedName>
        <fullName evidence="3">Cold shock NA binding domain protein (JCVI)</fullName>
    </submittedName>
</protein>
<dbReference type="KEGG" id="ani:ANIA_10761"/>
<gene>
    <name evidence="3" type="ORF">ANIA_10761</name>
</gene>
<dbReference type="OrthoDB" id="422005at2759"/>
<keyword evidence="4" id="KW-1185">Reference proteome</keyword>
<proteinExistence type="predicted"/>
<name>C8V3H1_EMENI</name>
<organism evidence="3 4">
    <name type="scientific">Emericella nidulans (strain FGSC A4 / ATCC 38163 / CBS 112.46 / NRRL 194 / M139)</name>
    <name type="common">Aspergillus nidulans</name>
    <dbReference type="NCBI Taxonomy" id="227321"/>
    <lineage>
        <taxon>Eukaryota</taxon>
        <taxon>Fungi</taxon>
        <taxon>Dikarya</taxon>
        <taxon>Ascomycota</taxon>
        <taxon>Pezizomycotina</taxon>
        <taxon>Eurotiomycetes</taxon>
        <taxon>Eurotiomycetidae</taxon>
        <taxon>Eurotiales</taxon>
        <taxon>Aspergillaceae</taxon>
        <taxon>Aspergillus</taxon>
        <taxon>Aspergillus subgen. Nidulantes</taxon>
    </lineage>
</organism>
<dbReference type="OMA" id="QFGTIEW"/>
<accession>C8V3H1</accession>
<dbReference type="PROSITE" id="PS51857">
    <property type="entry name" value="CSD_2"/>
    <property type="match status" value="1"/>
</dbReference>
<dbReference type="STRING" id="227321.C8V3H1"/>
<dbReference type="Pfam" id="PF00313">
    <property type="entry name" value="CSD"/>
    <property type="match status" value="1"/>
</dbReference>
<dbReference type="SUPFAM" id="SSF50249">
    <property type="entry name" value="Nucleic acid-binding proteins"/>
    <property type="match status" value="1"/>
</dbReference>
<feature type="region of interest" description="Disordered" evidence="1">
    <location>
        <begin position="1"/>
        <end position="44"/>
    </location>
</feature>
<dbReference type="InterPro" id="IPR002059">
    <property type="entry name" value="CSP_DNA-bd"/>
</dbReference>
<feature type="domain" description="CSD" evidence="2">
    <location>
        <begin position="46"/>
        <end position="109"/>
    </location>
</feature>
<dbReference type="Proteomes" id="UP000000560">
    <property type="component" value="Chromosome I"/>
</dbReference>
<dbReference type="AlphaFoldDB" id="C8V3H1"/>
<reference evidence="4" key="2">
    <citation type="journal article" date="2009" name="Fungal Genet. Biol.">
        <title>The 2008 update of the Aspergillus nidulans genome annotation: a community effort.</title>
        <authorList>
            <person name="Wortman J.R."/>
            <person name="Gilsenan J.M."/>
            <person name="Joardar V."/>
            <person name="Deegan J."/>
            <person name="Clutterbuck J."/>
            <person name="Andersen M.R."/>
            <person name="Archer D."/>
            <person name="Bencina M."/>
            <person name="Braus G."/>
            <person name="Coutinho P."/>
            <person name="von Dohren H."/>
            <person name="Doonan J."/>
            <person name="Driessen A.J."/>
            <person name="Durek P."/>
            <person name="Espeso E."/>
            <person name="Fekete E."/>
            <person name="Flipphi M."/>
            <person name="Estrada C.G."/>
            <person name="Geysens S."/>
            <person name="Goldman G."/>
            <person name="de Groot P.W."/>
            <person name="Hansen K."/>
            <person name="Harris S.D."/>
            <person name="Heinekamp T."/>
            <person name="Helmstaedt K."/>
            <person name="Henrissat B."/>
            <person name="Hofmann G."/>
            <person name="Homan T."/>
            <person name="Horio T."/>
            <person name="Horiuchi H."/>
            <person name="James S."/>
            <person name="Jones M."/>
            <person name="Karaffa L."/>
            <person name="Karanyi Z."/>
            <person name="Kato M."/>
            <person name="Keller N."/>
            <person name="Kelly D.E."/>
            <person name="Kiel J.A."/>
            <person name="Kim J.M."/>
            <person name="van der Klei I.J."/>
            <person name="Klis F.M."/>
            <person name="Kovalchuk A."/>
            <person name="Krasevec N."/>
            <person name="Kubicek C.P."/>
            <person name="Liu B."/>
            <person name="Maccabe A."/>
            <person name="Meyer V."/>
            <person name="Mirabito P."/>
            <person name="Miskei M."/>
            <person name="Mos M."/>
            <person name="Mullins J."/>
            <person name="Nelson D.R."/>
            <person name="Nielsen J."/>
            <person name="Oakley B.R."/>
            <person name="Osmani S.A."/>
            <person name="Pakula T."/>
            <person name="Paszewski A."/>
            <person name="Paulsen I."/>
            <person name="Pilsyk S."/>
            <person name="Pocsi I."/>
            <person name="Punt P.J."/>
            <person name="Ram A.F."/>
            <person name="Ren Q."/>
            <person name="Robellet X."/>
            <person name="Robson G."/>
            <person name="Seiboth B."/>
            <person name="van Solingen P."/>
            <person name="Specht T."/>
            <person name="Sun J."/>
            <person name="Taheri-Talesh N."/>
            <person name="Takeshita N."/>
            <person name="Ussery D."/>
            <person name="vanKuyk P.A."/>
            <person name="Visser H."/>
            <person name="van de Vondervoort P.J."/>
            <person name="de Vries R.P."/>
            <person name="Walton J."/>
            <person name="Xiang X."/>
            <person name="Xiong Y."/>
            <person name="Zeng A.P."/>
            <person name="Brandt B.W."/>
            <person name="Cornell M.J."/>
            <person name="van den Hondel C.A."/>
            <person name="Visser J."/>
            <person name="Oliver S.G."/>
            <person name="Turner G."/>
        </authorList>
    </citation>
    <scope>GENOME REANNOTATION</scope>
    <source>
        <strain evidence="4">FGSC A4 / ATCC 38163 / CBS 112.46 / NRRL 194 / M139</strain>
    </source>
</reference>
<dbReference type="Gene3D" id="2.40.50.140">
    <property type="entry name" value="Nucleic acid-binding proteins"/>
    <property type="match status" value="1"/>
</dbReference>
<evidence type="ECO:0000259" key="2">
    <source>
        <dbReference type="PROSITE" id="PS51857"/>
    </source>
</evidence>
<dbReference type="HOGENOM" id="CLU_2158349_0_0_1"/>
<sequence length="111" mass="12110">MSDTSASVSLPLHTKSPSSSTSSSSTPAQAKEQPKMPVAAPASPNRQFGTVKWYNDAQGFGFITSDFGGELILRRQSITEHTQRLKEGMKVSYEAVHLPMLLMAEQVQPEE</sequence>
<evidence type="ECO:0000313" key="4">
    <source>
        <dbReference type="Proteomes" id="UP000000560"/>
    </source>
</evidence>
<dbReference type="GO" id="GO:0003676">
    <property type="term" value="F:nucleic acid binding"/>
    <property type="evidence" value="ECO:0007669"/>
    <property type="project" value="InterPro"/>
</dbReference>
<dbReference type="RefSeq" id="XP_050467041.1">
    <property type="nucleotide sequence ID" value="XM_050612390.1"/>
</dbReference>
<dbReference type="CDD" id="cd04458">
    <property type="entry name" value="CSP_CDS"/>
    <property type="match status" value="1"/>
</dbReference>
<feature type="compositionally biased region" description="Low complexity" evidence="1">
    <location>
        <begin position="16"/>
        <end position="27"/>
    </location>
</feature>
<dbReference type="GeneID" id="74896589"/>
<dbReference type="EMBL" id="BN001301">
    <property type="protein sequence ID" value="CBF70506.1"/>
    <property type="molecule type" value="Genomic_DNA"/>
</dbReference>
<reference evidence="4" key="1">
    <citation type="journal article" date="2005" name="Nature">
        <title>Sequencing of Aspergillus nidulans and comparative analysis with A. fumigatus and A. oryzae.</title>
        <authorList>
            <person name="Galagan J.E."/>
            <person name="Calvo S.E."/>
            <person name="Cuomo C."/>
            <person name="Ma L.J."/>
            <person name="Wortman J.R."/>
            <person name="Batzoglou S."/>
            <person name="Lee S.I."/>
            <person name="Basturkmen M."/>
            <person name="Spevak C.C."/>
            <person name="Clutterbuck J."/>
            <person name="Kapitonov V."/>
            <person name="Jurka J."/>
            <person name="Scazzocchio C."/>
            <person name="Farman M."/>
            <person name="Butler J."/>
            <person name="Purcell S."/>
            <person name="Harris S."/>
            <person name="Braus G.H."/>
            <person name="Draht O."/>
            <person name="Busch S."/>
            <person name="D'Enfert C."/>
            <person name="Bouchier C."/>
            <person name="Goldman G.H."/>
            <person name="Bell-Pedersen D."/>
            <person name="Griffiths-Jones S."/>
            <person name="Doonan J.H."/>
            <person name="Yu J."/>
            <person name="Vienken K."/>
            <person name="Pain A."/>
            <person name="Freitag M."/>
            <person name="Selker E.U."/>
            <person name="Archer D.B."/>
            <person name="Penalva M.A."/>
            <person name="Oakley B.R."/>
            <person name="Momany M."/>
            <person name="Tanaka T."/>
            <person name="Kumagai T."/>
            <person name="Asai K."/>
            <person name="Machida M."/>
            <person name="Nierman W.C."/>
            <person name="Denning D.W."/>
            <person name="Caddick M."/>
            <person name="Hynes M."/>
            <person name="Paoletti M."/>
            <person name="Fischer R."/>
            <person name="Miller B."/>
            <person name="Dyer P."/>
            <person name="Sachs M.S."/>
            <person name="Osmani S.A."/>
            <person name="Birren B.W."/>
        </authorList>
    </citation>
    <scope>NUCLEOTIDE SEQUENCE [LARGE SCALE GENOMIC DNA]</scope>
    <source>
        <strain evidence="4">FGSC A4 / ATCC 38163 / CBS 112.46 / NRRL 194 / M139</strain>
    </source>
</reference>
<evidence type="ECO:0000313" key="3">
    <source>
        <dbReference type="EMBL" id="CBF70506.1"/>
    </source>
</evidence>